<reference evidence="2" key="1">
    <citation type="submission" date="2022-10" db="EMBL/GenBank/DDBJ databases">
        <title>Determination and structural analysis of whole genome sequence of Sarocladium strictum F4-1.</title>
        <authorList>
            <person name="Hu L."/>
            <person name="Jiang Y."/>
        </authorList>
    </citation>
    <scope>NUCLEOTIDE SEQUENCE</scope>
    <source>
        <strain evidence="2">F4-1</strain>
    </source>
</reference>
<keyword evidence="1" id="KW-0812">Transmembrane</keyword>
<dbReference type="PANTHER" id="PTHR35043:SF8">
    <property type="entry name" value="DUF4220 DOMAIN-CONTAINING PROTEIN"/>
    <property type="match status" value="1"/>
</dbReference>
<dbReference type="AlphaFoldDB" id="A0AA39GNU5"/>
<protein>
    <submittedName>
        <fullName evidence="2">Uncharacterized protein</fullName>
    </submittedName>
</protein>
<dbReference type="PANTHER" id="PTHR35043">
    <property type="entry name" value="TRANSCRIPTION FACTOR DOMAIN-CONTAINING PROTEIN"/>
    <property type="match status" value="1"/>
</dbReference>
<sequence length="411" mass="47381">MLPLRRGILDRTGDCDDAVSLFQNDLVEGWVREPNYRGTWQILWTCLVTTFLCTYTLLCLNVPASSDTWSDLLQRRLKAKHSVEAFHNSGYPEWTIRMAFFADMGGFVLHAADSQPFPLNAKQLHWLVVNKFSKQDRLSKLMSSIQVTYLVVDCIARTAQGLAITTLELNTLCIVVCSLMTAFAWLHKPVDIRTPYKIASPCTITEINGGRDWDTTPLDFIDENGPGWALNVQPFMGMPVIPDARPIQHIPNDRFPMNPYGAQEYCVCFGTLLFTGLHILGWNFSFPSATEKVLWRVSSLILFGVTAAFWIFETAASWVRLGRWRWLHLYLFNRRALEQFEHERQERAQRHVSSRKAIELPLPWEFWTIMPIAVIYGVARLYQIVEMFLQLRHLDTSTFAQVSWSTYLPHI</sequence>
<name>A0AA39GNU5_SARSR</name>
<feature type="transmembrane region" description="Helical" evidence="1">
    <location>
        <begin position="167"/>
        <end position="186"/>
    </location>
</feature>
<feature type="transmembrane region" description="Helical" evidence="1">
    <location>
        <begin position="262"/>
        <end position="281"/>
    </location>
</feature>
<organism evidence="2 3">
    <name type="scientific">Sarocladium strictum</name>
    <name type="common">Black bundle disease fungus</name>
    <name type="synonym">Acremonium strictum</name>
    <dbReference type="NCBI Taxonomy" id="5046"/>
    <lineage>
        <taxon>Eukaryota</taxon>
        <taxon>Fungi</taxon>
        <taxon>Dikarya</taxon>
        <taxon>Ascomycota</taxon>
        <taxon>Pezizomycotina</taxon>
        <taxon>Sordariomycetes</taxon>
        <taxon>Hypocreomycetidae</taxon>
        <taxon>Hypocreales</taxon>
        <taxon>Sarocladiaceae</taxon>
        <taxon>Sarocladium</taxon>
    </lineage>
</organism>
<accession>A0AA39GNU5</accession>
<evidence type="ECO:0000313" key="2">
    <source>
        <dbReference type="EMBL" id="KAK0389859.1"/>
    </source>
</evidence>
<keyword evidence="3" id="KW-1185">Reference proteome</keyword>
<keyword evidence="1" id="KW-1133">Transmembrane helix</keyword>
<gene>
    <name evidence="2" type="ORF">NLU13_3432</name>
</gene>
<dbReference type="EMBL" id="JAPDFR010000002">
    <property type="protein sequence ID" value="KAK0389859.1"/>
    <property type="molecule type" value="Genomic_DNA"/>
</dbReference>
<feature type="transmembrane region" description="Helical" evidence="1">
    <location>
        <begin position="293"/>
        <end position="312"/>
    </location>
</feature>
<proteinExistence type="predicted"/>
<evidence type="ECO:0000313" key="3">
    <source>
        <dbReference type="Proteomes" id="UP001175261"/>
    </source>
</evidence>
<keyword evidence="1" id="KW-0472">Membrane</keyword>
<dbReference type="Proteomes" id="UP001175261">
    <property type="component" value="Unassembled WGS sequence"/>
</dbReference>
<comment type="caution">
    <text evidence="2">The sequence shown here is derived from an EMBL/GenBank/DDBJ whole genome shotgun (WGS) entry which is preliminary data.</text>
</comment>
<evidence type="ECO:0000256" key="1">
    <source>
        <dbReference type="SAM" id="Phobius"/>
    </source>
</evidence>
<feature type="transmembrane region" description="Helical" evidence="1">
    <location>
        <begin position="42"/>
        <end position="60"/>
    </location>
</feature>